<feature type="transmembrane region" description="Helical" evidence="8">
    <location>
        <begin position="81"/>
        <end position="102"/>
    </location>
</feature>
<keyword evidence="5 8" id="KW-1133">Transmembrane helix</keyword>
<feature type="binding site" evidence="7">
    <location>
        <position position="192"/>
    </location>
    <ligand>
        <name>Zn(2+)</name>
        <dbReference type="ChEBI" id="CHEBI:29105"/>
    </ligand>
</feature>
<keyword evidence="4 8" id="KW-0812">Transmembrane</keyword>
<comment type="similarity">
    <text evidence="2">Belongs to the UPF0073 (Hly-III) family.</text>
</comment>
<protein>
    <submittedName>
        <fullName evidence="9">Hemolysin III</fullName>
    </submittedName>
</protein>
<keyword evidence="3" id="KW-1003">Cell membrane</keyword>
<dbReference type="PANTHER" id="PTHR20855:SF3">
    <property type="entry name" value="LD03007P"/>
    <property type="match status" value="1"/>
</dbReference>
<evidence type="ECO:0000256" key="3">
    <source>
        <dbReference type="ARBA" id="ARBA00022475"/>
    </source>
</evidence>
<comment type="subcellular location">
    <subcellularLocation>
        <location evidence="1">Cell membrane</location>
        <topology evidence="1">Multi-pass membrane protein</topology>
    </subcellularLocation>
</comment>
<keyword evidence="7" id="KW-0479">Metal-binding</keyword>
<dbReference type="AlphaFoldDB" id="A0A1G7S4X8"/>
<feature type="binding site" evidence="7">
    <location>
        <position position="70"/>
    </location>
    <ligand>
        <name>Zn(2+)</name>
        <dbReference type="ChEBI" id="CHEBI:29105"/>
    </ligand>
</feature>
<dbReference type="EMBL" id="FNBN01000003">
    <property type="protein sequence ID" value="SDG18012.1"/>
    <property type="molecule type" value="Genomic_DNA"/>
</dbReference>
<evidence type="ECO:0000313" key="10">
    <source>
        <dbReference type="Proteomes" id="UP000199045"/>
    </source>
</evidence>
<feature type="transmembrane region" description="Helical" evidence="8">
    <location>
        <begin position="137"/>
        <end position="158"/>
    </location>
</feature>
<evidence type="ECO:0000256" key="8">
    <source>
        <dbReference type="SAM" id="Phobius"/>
    </source>
</evidence>
<feature type="transmembrane region" description="Helical" evidence="8">
    <location>
        <begin position="108"/>
        <end position="130"/>
    </location>
</feature>
<keyword evidence="7" id="KW-0862">Zinc</keyword>
<feature type="binding site" evidence="7">
    <location>
        <position position="196"/>
    </location>
    <ligand>
        <name>Zn(2+)</name>
        <dbReference type="ChEBI" id="CHEBI:29105"/>
    </ligand>
</feature>
<dbReference type="GO" id="GO:0140911">
    <property type="term" value="F:pore-forming activity"/>
    <property type="evidence" value="ECO:0007669"/>
    <property type="project" value="InterPro"/>
</dbReference>
<name>A0A1G7S4X8_CHIFI</name>
<reference evidence="10" key="1">
    <citation type="submission" date="2016-10" db="EMBL/GenBank/DDBJ databases">
        <authorList>
            <person name="Varghese N."/>
            <person name="Submissions S."/>
        </authorList>
    </citation>
    <scope>NUCLEOTIDE SEQUENCE [LARGE SCALE GENOMIC DNA]</scope>
    <source>
        <strain evidence="10">DSM 527</strain>
    </source>
</reference>
<proteinExistence type="inferred from homology"/>
<dbReference type="InterPro" id="IPR004254">
    <property type="entry name" value="AdipoR/HlyIII-related"/>
</dbReference>
<accession>A0A1G7S4X8</accession>
<evidence type="ECO:0000256" key="4">
    <source>
        <dbReference type="ARBA" id="ARBA00022692"/>
    </source>
</evidence>
<dbReference type="STRING" id="104663.SAMN04488121_103735"/>
<evidence type="ECO:0000256" key="1">
    <source>
        <dbReference type="ARBA" id="ARBA00004651"/>
    </source>
</evidence>
<dbReference type="Proteomes" id="UP000199045">
    <property type="component" value="Unassembled WGS sequence"/>
</dbReference>
<organism evidence="9 10">
    <name type="scientific">Chitinophaga filiformis</name>
    <name type="common">Myxococcus filiformis</name>
    <name type="synonym">Flexibacter filiformis</name>
    <dbReference type="NCBI Taxonomy" id="104663"/>
    <lineage>
        <taxon>Bacteria</taxon>
        <taxon>Pseudomonadati</taxon>
        <taxon>Bacteroidota</taxon>
        <taxon>Chitinophagia</taxon>
        <taxon>Chitinophagales</taxon>
        <taxon>Chitinophagaceae</taxon>
        <taxon>Chitinophaga</taxon>
    </lineage>
</organism>
<evidence type="ECO:0000256" key="2">
    <source>
        <dbReference type="ARBA" id="ARBA00008488"/>
    </source>
</evidence>
<dbReference type="PANTHER" id="PTHR20855">
    <property type="entry name" value="ADIPOR/PROGESTIN RECEPTOR-RELATED"/>
    <property type="match status" value="1"/>
</dbReference>
<dbReference type="RefSeq" id="WP_089833503.1">
    <property type="nucleotide sequence ID" value="NZ_FNBN01000003.1"/>
</dbReference>
<gene>
    <name evidence="9" type="ORF">SAMN04488121_103735</name>
</gene>
<dbReference type="Pfam" id="PF03006">
    <property type="entry name" value="HlyIII"/>
    <property type="match status" value="1"/>
</dbReference>
<evidence type="ECO:0000256" key="6">
    <source>
        <dbReference type="ARBA" id="ARBA00023136"/>
    </source>
</evidence>
<evidence type="ECO:0000256" key="7">
    <source>
        <dbReference type="PIRSR" id="PIRSR604254-1"/>
    </source>
</evidence>
<feature type="transmembrane region" description="Helical" evidence="8">
    <location>
        <begin position="20"/>
        <end position="41"/>
    </location>
</feature>
<keyword evidence="6 8" id="KW-0472">Membrane</keyword>
<dbReference type="InterPro" id="IPR005744">
    <property type="entry name" value="Hy-lIII"/>
</dbReference>
<dbReference type="OrthoDB" id="9813689at2"/>
<sequence length="214" mass="23893">MASEVIQSKYNRRQEIVNGVIHGAGILFGISALPMLTGIAATHNNTAGIVGAAIYSFCFLLLFTCSTIYHISLEPAIRRLFLILDHISIYFLIAGTYTPFLLVYMNNAFGITLLSVLWGLTIVGIFFKTWFTGKYEIISTIIYLLMGWILVVGGRRFFTELPLSVLILLCIGGALYTFGVYFYIRDRRTFAHAVWHSCVLAAAICHFVAILLSM</sequence>
<dbReference type="NCBIfam" id="TIGR01065">
    <property type="entry name" value="hlyIII"/>
    <property type="match status" value="1"/>
</dbReference>
<dbReference type="GO" id="GO:0046872">
    <property type="term" value="F:metal ion binding"/>
    <property type="evidence" value="ECO:0007669"/>
    <property type="project" value="UniProtKB-KW"/>
</dbReference>
<evidence type="ECO:0000313" key="9">
    <source>
        <dbReference type="EMBL" id="SDG18012.1"/>
    </source>
</evidence>
<feature type="transmembrane region" description="Helical" evidence="8">
    <location>
        <begin position="193"/>
        <end position="212"/>
    </location>
</feature>
<dbReference type="GO" id="GO:0005886">
    <property type="term" value="C:plasma membrane"/>
    <property type="evidence" value="ECO:0007669"/>
    <property type="project" value="UniProtKB-SubCell"/>
</dbReference>
<feature type="transmembrane region" description="Helical" evidence="8">
    <location>
        <begin position="164"/>
        <end position="184"/>
    </location>
</feature>
<evidence type="ECO:0000256" key="5">
    <source>
        <dbReference type="ARBA" id="ARBA00022989"/>
    </source>
</evidence>
<feature type="transmembrane region" description="Helical" evidence="8">
    <location>
        <begin position="47"/>
        <end position="69"/>
    </location>
</feature>